<protein>
    <recommendedName>
        <fullName evidence="10 14">Adenosine 5'-phosphosulfate reductase</fullName>
        <shortName evidence="14">APS reductase</shortName>
        <ecNumber evidence="9 14">1.8.4.10</ecNumber>
    </recommendedName>
    <alternativeName>
        <fullName evidence="12 14">5'-adenylylsulfate reductase</fullName>
    </alternativeName>
    <alternativeName>
        <fullName evidence="11 14">Thioredoxin-dependent 5'-adenylylsulfate reductase</fullName>
    </alternativeName>
</protein>
<dbReference type="GO" id="GO:0019344">
    <property type="term" value="P:cysteine biosynthetic process"/>
    <property type="evidence" value="ECO:0007669"/>
    <property type="project" value="InterPro"/>
</dbReference>
<dbReference type="InterPro" id="IPR011798">
    <property type="entry name" value="APS_reductase"/>
</dbReference>
<dbReference type="GO" id="GO:0004604">
    <property type="term" value="F:phosphoadenylyl-sulfate reductase (thioredoxin) activity"/>
    <property type="evidence" value="ECO:0007669"/>
    <property type="project" value="UniProtKB-UniRule"/>
</dbReference>
<dbReference type="OrthoDB" id="9794018at2"/>
<keyword evidence="17" id="KW-1185">Reference proteome</keyword>
<accession>A0A2N7U0F5</accession>
<dbReference type="Gene3D" id="3.40.50.620">
    <property type="entry name" value="HUPs"/>
    <property type="match status" value="1"/>
</dbReference>
<dbReference type="GO" id="GO:0051539">
    <property type="term" value="F:4 iron, 4 sulfur cluster binding"/>
    <property type="evidence" value="ECO:0007669"/>
    <property type="project" value="UniProtKB-UniRule"/>
</dbReference>
<comment type="subcellular location">
    <subcellularLocation>
        <location evidence="14">Cytoplasm</location>
    </subcellularLocation>
</comment>
<evidence type="ECO:0000256" key="10">
    <source>
        <dbReference type="ARBA" id="ARBA00029514"/>
    </source>
</evidence>
<keyword evidence="6 14" id="KW-0411">Iron-sulfur</keyword>
<dbReference type="EMBL" id="PNRF01000032">
    <property type="protein sequence ID" value="PMR73915.1"/>
    <property type="molecule type" value="Genomic_DNA"/>
</dbReference>
<name>A0A2N7U0F5_9GAMM</name>
<dbReference type="Pfam" id="PF01507">
    <property type="entry name" value="PAPS_reduct"/>
    <property type="match status" value="1"/>
</dbReference>
<evidence type="ECO:0000313" key="16">
    <source>
        <dbReference type="EMBL" id="PMR73915.1"/>
    </source>
</evidence>
<dbReference type="InterPro" id="IPR014729">
    <property type="entry name" value="Rossmann-like_a/b/a_fold"/>
</dbReference>
<dbReference type="GO" id="GO:0019379">
    <property type="term" value="P:sulfate assimilation, phosphoadenylyl sulfate reduction by phosphoadenylyl-sulfate reductase (thioredoxin)"/>
    <property type="evidence" value="ECO:0007669"/>
    <property type="project" value="UniProtKB-UniRule"/>
</dbReference>
<comment type="cofactor">
    <cofactor evidence="14">
        <name>[4Fe-4S] cluster</name>
        <dbReference type="ChEBI" id="CHEBI:49883"/>
    </cofactor>
    <text evidence="14">Binds 1 [4Fe-4S] cluster per subunit.</text>
</comment>
<evidence type="ECO:0000313" key="17">
    <source>
        <dbReference type="Proteomes" id="UP000235803"/>
    </source>
</evidence>
<feature type="binding site" evidence="14">
    <location>
        <position position="117"/>
    </location>
    <ligand>
        <name>[4Fe-4S] cluster</name>
        <dbReference type="ChEBI" id="CHEBI:49883"/>
    </ligand>
</feature>
<evidence type="ECO:0000256" key="12">
    <source>
        <dbReference type="ARBA" id="ARBA00032041"/>
    </source>
</evidence>
<dbReference type="EC" id="1.8.4.10" evidence="9 14"/>
<keyword evidence="3 14" id="KW-0479">Metal-binding</keyword>
<dbReference type="NCBIfam" id="NF002537">
    <property type="entry name" value="PRK02090.1"/>
    <property type="match status" value="1"/>
</dbReference>
<dbReference type="GO" id="GO:0070814">
    <property type="term" value="P:hydrogen sulfide biosynthetic process"/>
    <property type="evidence" value="ECO:0007669"/>
    <property type="project" value="UniProtKB-UniRule"/>
</dbReference>
<evidence type="ECO:0000256" key="13">
    <source>
        <dbReference type="ARBA" id="ARBA00048441"/>
    </source>
</evidence>
<evidence type="ECO:0000259" key="15">
    <source>
        <dbReference type="Pfam" id="PF01507"/>
    </source>
</evidence>
<evidence type="ECO:0000256" key="8">
    <source>
        <dbReference type="ARBA" id="ARBA00024327"/>
    </source>
</evidence>
<dbReference type="NCBIfam" id="TIGR00434">
    <property type="entry name" value="cysH"/>
    <property type="match status" value="1"/>
</dbReference>
<feature type="binding site" evidence="14">
    <location>
        <position position="205"/>
    </location>
    <ligand>
        <name>[4Fe-4S] cluster</name>
        <dbReference type="ChEBI" id="CHEBI:49883"/>
    </ligand>
</feature>
<evidence type="ECO:0000256" key="4">
    <source>
        <dbReference type="ARBA" id="ARBA00023002"/>
    </source>
</evidence>
<keyword evidence="2 14" id="KW-0963">Cytoplasm</keyword>
<dbReference type="InterPro" id="IPR004511">
    <property type="entry name" value="PAPS/APS_Rdtase"/>
</dbReference>
<feature type="binding site" evidence="14">
    <location>
        <position position="208"/>
    </location>
    <ligand>
        <name>[4Fe-4S] cluster</name>
        <dbReference type="ChEBI" id="CHEBI:49883"/>
    </ligand>
</feature>
<keyword evidence="5 14" id="KW-0408">Iron</keyword>
<evidence type="ECO:0000256" key="5">
    <source>
        <dbReference type="ARBA" id="ARBA00023004"/>
    </source>
</evidence>
<dbReference type="HAMAP" id="MF_00063">
    <property type="entry name" value="CysH"/>
    <property type="match status" value="1"/>
</dbReference>
<evidence type="ECO:0000256" key="3">
    <source>
        <dbReference type="ARBA" id="ARBA00022723"/>
    </source>
</evidence>
<dbReference type="GO" id="GO:0005737">
    <property type="term" value="C:cytoplasm"/>
    <property type="evidence" value="ECO:0007669"/>
    <property type="project" value="UniProtKB-SubCell"/>
</dbReference>
<dbReference type="GO" id="GO:0046872">
    <property type="term" value="F:metal ion binding"/>
    <property type="evidence" value="ECO:0007669"/>
    <property type="project" value="UniProtKB-KW"/>
</dbReference>
<comment type="pathway">
    <text evidence="8 14">Sulfur metabolism; hydrogen sulfide biosynthesis; sulfite from sulfate.</text>
</comment>
<dbReference type="NCBIfam" id="TIGR02055">
    <property type="entry name" value="APS_reductase"/>
    <property type="match status" value="1"/>
</dbReference>
<feature type="domain" description="Phosphoadenosine phosphosulphate reductase" evidence="15">
    <location>
        <begin position="32"/>
        <end position="211"/>
    </location>
</feature>
<evidence type="ECO:0000256" key="9">
    <source>
        <dbReference type="ARBA" id="ARBA00024386"/>
    </source>
</evidence>
<comment type="catalytic activity">
    <reaction evidence="13 14">
        <text>[thioredoxin]-disulfide + sulfite + AMP + 2 H(+) = adenosine 5'-phosphosulfate + [thioredoxin]-dithiol</text>
        <dbReference type="Rhea" id="RHEA:21976"/>
        <dbReference type="Rhea" id="RHEA-COMP:10698"/>
        <dbReference type="Rhea" id="RHEA-COMP:10700"/>
        <dbReference type="ChEBI" id="CHEBI:15378"/>
        <dbReference type="ChEBI" id="CHEBI:17359"/>
        <dbReference type="ChEBI" id="CHEBI:29950"/>
        <dbReference type="ChEBI" id="CHEBI:50058"/>
        <dbReference type="ChEBI" id="CHEBI:58243"/>
        <dbReference type="ChEBI" id="CHEBI:456215"/>
        <dbReference type="EC" id="1.8.4.10"/>
    </reaction>
</comment>
<dbReference type="PANTHER" id="PTHR46482:SF9">
    <property type="entry name" value="5'-ADENYLYLSULFATE REDUCTASE 1, CHLOROPLASTIC"/>
    <property type="match status" value="1"/>
</dbReference>
<comment type="caution">
    <text evidence="16">The sequence shown here is derived from an EMBL/GenBank/DDBJ whole genome shotgun (WGS) entry which is preliminary data.</text>
</comment>
<comment type="function">
    <text evidence="7 14">Catalyzes the formation of sulfite from adenosine 5'-phosphosulfate (APS) using thioredoxin as an electron donor.</text>
</comment>
<dbReference type="GO" id="GO:0043866">
    <property type="term" value="F:adenylyl-sulfate reductase (thioredoxin) activity"/>
    <property type="evidence" value="ECO:0007669"/>
    <property type="project" value="UniProtKB-EC"/>
</dbReference>
<feature type="active site" description="Nucleophile; cysteine thiosulfonate intermediate" evidence="14">
    <location>
        <position position="233"/>
    </location>
</feature>
<comment type="similarity">
    <text evidence="1 14">Belongs to the PAPS reductase family. CysH subfamily.</text>
</comment>
<keyword evidence="4 14" id="KW-0560">Oxidoreductase</keyword>
<dbReference type="Proteomes" id="UP000235803">
    <property type="component" value="Unassembled WGS sequence"/>
</dbReference>
<proteinExistence type="inferred from homology"/>
<dbReference type="InterPro" id="IPR002500">
    <property type="entry name" value="PAPS_reduct_dom"/>
</dbReference>
<feature type="binding site" evidence="14">
    <location>
        <position position="116"/>
    </location>
    <ligand>
        <name>[4Fe-4S] cluster</name>
        <dbReference type="ChEBI" id="CHEBI:49883"/>
    </ligand>
</feature>
<evidence type="ECO:0000256" key="7">
    <source>
        <dbReference type="ARBA" id="ARBA00024298"/>
    </source>
</evidence>
<sequence>MASFQTAQFVLEHDQASPKDILRAAYAAFSELTLSFSGAEDVVLIDLALKIAPKEKVHVFSLDTGRLHPETYAFIERVREHYGIEIDVRFPDTQAIQALVREKGLFSFYRDGHQECCGIRKVAPLRERLQGLTVWVTGQRRDQSPGTRSTLQIAERDGAFGSEASPLYKINPLTHWTSEDVWTYIRMFDVPYNPLHERGFVSIGCEPCTRPTLPHQHEREGRWWWEDQGGKECGLHVANLASR</sequence>
<dbReference type="PIRSF" id="PIRSF000857">
    <property type="entry name" value="PAPS_reductase"/>
    <property type="match status" value="1"/>
</dbReference>
<gene>
    <name evidence="14" type="primary">cysH</name>
    <name evidence="16" type="ORF">C1H69_16470</name>
</gene>
<evidence type="ECO:0000256" key="1">
    <source>
        <dbReference type="ARBA" id="ARBA00009732"/>
    </source>
</evidence>
<dbReference type="AlphaFoldDB" id="A0A2N7U0F5"/>
<evidence type="ECO:0000256" key="11">
    <source>
        <dbReference type="ARBA" id="ARBA00030894"/>
    </source>
</evidence>
<dbReference type="PANTHER" id="PTHR46482">
    <property type="entry name" value="5'-ADENYLYLSULFATE REDUCTASE 3, CHLOROPLASTIC"/>
    <property type="match status" value="1"/>
</dbReference>
<organism evidence="16 17">
    <name type="scientific">Billgrantia endophytica</name>
    <dbReference type="NCBI Taxonomy" id="2033802"/>
    <lineage>
        <taxon>Bacteria</taxon>
        <taxon>Pseudomonadati</taxon>
        <taxon>Pseudomonadota</taxon>
        <taxon>Gammaproteobacteria</taxon>
        <taxon>Oceanospirillales</taxon>
        <taxon>Halomonadaceae</taxon>
        <taxon>Billgrantia</taxon>
    </lineage>
</organism>
<dbReference type="SUPFAM" id="SSF52402">
    <property type="entry name" value="Adenine nucleotide alpha hydrolases-like"/>
    <property type="match status" value="1"/>
</dbReference>
<reference evidence="16 17" key="1">
    <citation type="submission" date="2018-01" db="EMBL/GenBank/DDBJ databases">
        <title>Halomonas endophytica sp. nov., isolated from storage liquid in the stems of Populus euphratica.</title>
        <authorList>
            <person name="Chen C."/>
        </authorList>
    </citation>
    <scope>NUCLEOTIDE SEQUENCE [LARGE SCALE GENOMIC DNA]</scope>
    <source>
        <strain evidence="16 17">MC28</strain>
    </source>
</reference>
<evidence type="ECO:0000256" key="2">
    <source>
        <dbReference type="ARBA" id="ARBA00022490"/>
    </source>
</evidence>
<dbReference type="CDD" id="cd23945">
    <property type="entry name" value="PAPS_reductase"/>
    <property type="match status" value="1"/>
</dbReference>
<evidence type="ECO:0000256" key="6">
    <source>
        <dbReference type="ARBA" id="ARBA00023014"/>
    </source>
</evidence>
<evidence type="ECO:0000256" key="14">
    <source>
        <dbReference type="HAMAP-Rule" id="MF_00063"/>
    </source>
</evidence>